<comment type="similarity">
    <text evidence="2">Belongs to the NodC/HAS family.</text>
</comment>
<dbReference type="GO" id="GO:0085029">
    <property type="term" value="P:extracellular matrix assembly"/>
    <property type="evidence" value="ECO:0007669"/>
    <property type="project" value="TreeGrafter"/>
</dbReference>
<dbReference type="GO" id="GO:0005886">
    <property type="term" value="C:plasma membrane"/>
    <property type="evidence" value="ECO:0007669"/>
    <property type="project" value="UniProtKB-SubCell"/>
</dbReference>
<dbReference type="CAZy" id="GT2">
    <property type="family name" value="Glycosyltransferase Family 2"/>
</dbReference>
<keyword evidence="4 9" id="KW-0328">Glycosyltransferase</keyword>
<feature type="domain" description="Glycosyltransferase 2-like" evidence="8">
    <location>
        <begin position="48"/>
        <end position="202"/>
    </location>
</feature>
<dbReference type="SUPFAM" id="SSF53448">
    <property type="entry name" value="Nucleotide-diphospho-sugar transferases"/>
    <property type="match status" value="1"/>
</dbReference>
<name>Q6L0E9_PICTO</name>
<keyword evidence="6 7" id="KW-0472">Membrane</keyword>
<dbReference type="eggNOG" id="arCOG01389">
    <property type="taxonomic scope" value="Archaea"/>
</dbReference>
<sequence length="416" mass="48545">MFHFYYFYIILAFIALVSFFYYILNSYYARVYNDDDNKIKGNIKDVTAVIPVYNENPEIFESVIKSLINQCGSLIVVGDSSYEPYRSITEKFNGRFIYLKKHSGKRLALVEGIKNVKTRYVLFVDSDTLVPEKATLSMLSKFKRNVGGVGVNINIKNDGSGIAYASEFIERVREVIFRAMSYHGSILVADGRCAMYLTEAVRPLLLSNDFMNKKILGKRTMLGDDIQITSYLIKSGYKVVKDYNVTVQTEPQGDFKRFFRQQIRWSRNGWYYFFKNISNGTARRAGWFYSFDLLYMYIIPIAGLILVSLRLIFYLFVFRHLDYDAYYMMRFIMHDIIPIARHHFINEFYYIHILTSAVTDIFGTVGEGFFILTVMGRIPKKRLRTLAYGALGLLIMFIANIYGLFTFWRQGSWLTR</sequence>
<evidence type="ECO:0000256" key="1">
    <source>
        <dbReference type="ARBA" id="ARBA00004236"/>
    </source>
</evidence>
<dbReference type="InterPro" id="IPR001173">
    <property type="entry name" value="Glyco_trans_2-like"/>
</dbReference>
<dbReference type="STRING" id="263820.PTO0968"/>
<dbReference type="GO" id="GO:0050501">
    <property type="term" value="F:hyaluronan synthase activity"/>
    <property type="evidence" value="ECO:0007669"/>
    <property type="project" value="TreeGrafter"/>
</dbReference>
<dbReference type="PaxDb" id="263820-PTO0968"/>
<dbReference type="CDD" id="cd06434">
    <property type="entry name" value="GT2_HAS"/>
    <property type="match status" value="1"/>
</dbReference>
<dbReference type="Pfam" id="PF00535">
    <property type="entry name" value="Glycos_transf_2"/>
    <property type="match status" value="1"/>
</dbReference>
<dbReference type="AlphaFoldDB" id="Q6L0E9"/>
<reference evidence="9 10" key="1">
    <citation type="journal article" date="2004" name="Proc. Natl. Acad. Sci. U.S.A.">
        <title>Genome sequence of Picrophilus torridus and its implications for life around pH 0.</title>
        <authorList>
            <person name="Futterer O."/>
            <person name="Angelov A."/>
            <person name="Liesegang H."/>
            <person name="Gottschalk G."/>
            <person name="Schleper C."/>
            <person name="Schepers B."/>
            <person name="Dock C."/>
            <person name="Antranikian G."/>
            <person name="Liebl W."/>
        </authorList>
    </citation>
    <scope>NUCLEOTIDE SEQUENCE [LARGE SCALE GENOMIC DNA]</scope>
    <source>
        <strain evidence="10">ATCC 700027 / DSM 9790 / JCM 10055 / NBRC 100828</strain>
    </source>
</reference>
<dbReference type="PANTHER" id="PTHR22913:SF12">
    <property type="entry name" value="MANNURONAN SYNTHASE"/>
    <property type="match status" value="1"/>
</dbReference>
<keyword evidence="5 9" id="KW-0808">Transferase</keyword>
<dbReference type="PANTHER" id="PTHR22913">
    <property type="entry name" value="HYALURONAN SYNTHASE"/>
    <property type="match status" value="1"/>
</dbReference>
<feature type="transmembrane region" description="Helical" evidence="7">
    <location>
        <begin position="349"/>
        <end position="374"/>
    </location>
</feature>
<accession>Q6L0E9</accession>
<evidence type="ECO:0000313" key="10">
    <source>
        <dbReference type="Proteomes" id="UP000000438"/>
    </source>
</evidence>
<feature type="transmembrane region" description="Helical" evidence="7">
    <location>
        <begin position="293"/>
        <end position="317"/>
    </location>
</feature>
<keyword evidence="3" id="KW-1003">Cell membrane</keyword>
<feature type="transmembrane region" description="Helical" evidence="7">
    <location>
        <begin position="6"/>
        <end position="24"/>
    </location>
</feature>
<evidence type="ECO:0000256" key="4">
    <source>
        <dbReference type="ARBA" id="ARBA00022676"/>
    </source>
</evidence>
<dbReference type="GeneID" id="2844197"/>
<evidence type="ECO:0000313" key="9">
    <source>
        <dbReference type="EMBL" id="AAT43553.1"/>
    </source>
</evidence>
<dbReference type="FunCoup" id="Q6L0E9">
    <property type="interactions" value="2"/>
</dbReference>
<feature type="transmembrane region" description="Helical" evidence="7">
    <location>
        <begin position="386"/>
        <end position="408"/>
    </location>
</feature>
<dbReference type="Proteomes" id="UP000000438">
    <property type="component" value="Chromosome"/>
</dbReference>
<gene>
    <name evidence="9" type="ordered locus">PTO0968</name>
</gene>
<dbReference type="HOGENOM" id="CLU_659913_0_0_2"/>
<evidence type="ECO:0000256" key="7">
    <source>
        <dbReference type="SAM" id="Phobius"/>
    </source>
</evidence>
<evidence type="ECO:0000256" key="5">
    <source>
        <dbReference type="ARBA" id="ARBA00022679"/>
    </source>
</evidence>
<dbReference type="Gene3D" id="3.90.550.10">
    <property type="entry name" value="Spore Coat Polysaccharide Biosynthesis Protein SpsA, Chain A"/>
    <property type="match status" value="1"/>
</dbReference>
<protein>
    <submittedName>
        <fullName evidence="9">Glycosyltransferase</fullName>
        <ecNumber evidence="9">2.4.-.-</ecNumber>
    </submittedName>
</protein>
<dbReference type="InParanoid" id="Q6L0E9"/>
<dbReference type="KEGG" id="pto:PTO0968"/>
<evidence type="ECO:0000256" key="6">
    <source>
        <dbReference type="ARBA" id="ARBA00023136"/>
    </source>
</evidence>
<dbReference type="RefSeq" id="WP_011177769.1">
    <property type="nucleotide sequence ID" value="NC_005877.1"/>
</dbReference>
<evidence type="ECO:0000256" key="3">
    <source>
        <dbReference type="ARBA" id="ARBA00022475"/>
    </source>
</evidence>
<comment type="subcellular location">
    <subcellularLocation>
        <location evidence="1">Cell membrane</location>
    </subcellularLocation>
</comment>
<evidence type="ECO:0000256" key="2">
    <source>
        <dbReference type="ARBA" id="ARBA00006782"/>
    </source>
</evidence>
<proteinExistence type="inferred from homology"/>
<dbReference type="EMBL" id="AE017261">
    <property type="protein sequence ID" value="AAT43553.1"/>
    <property type="molecule type" value="Genomic_DNA"/>
</dbReference>
<dbReference type="InterPro" id="IPR029044">
    <property type="entry name" value="Nucleotide-diphossugar_trans"/>
</dbReference>
<dbReference type="GO" id="GO:0030213">
    <property type="term" value="P:hyaluronan biosynthetic process"/>
    <property type="evidence" value="ECO:0007669"/>
    <property type="project" value="TreeGrafter"/>
</dbReference>
<evidence type="ECO:0000259" key="8">
    <source>
        <dbReference type="Pfam" id="PF00535"/>
    </source>
</evidence>
<dbReference type="EC" id="2.4.-.-" evidence="9"/>
<organism evidence="9 10">
    <name type="scientific">Picrophilus torridus (strain ATCC 700027 / DSM 9790 / JCM 10055 / NBRC 100828 / KAW 2/3)</name>
    <dbReference type="NCBI Taxonomy" id="1122961"/>
    <lineage>
        <taxon>Archaea</taxon>
        <taxon>Methanobacteriati</taxon>
        <taxon>Thermoplasmatota</taxon>
        <taxon>Thermoplasmata</taxon>
        <taxon>Thermoplasmatales</taxon>
        <taxon>Picrophilaceae</taxon>
        <taxon>Picrophilus</taxon>
    </lineage>
</organism>
<keyword evidence="7" id="KW-0812">Transmembrane</keyword>
<keyword evidence="7" id="KW-1133">Transmembrane helix</keyword>